<dbReference type="EMBL" id="JAOPKA010000001">
    <property type="protein sequence ID" value="MCU4739868.1"/>
    <property type="molecule type" value="Genomic_DNA"/>
</dbReference>
<feature type="region of interest" description="Disordered" evidence="1">
    <location>
        <begin position="21"/>
        <end position="90"/>
    </location>
</feature>
<dbReference type="PROSITE" id="PS51257">
    <property type="entry name" value="PROKAR_LIPOPROTEIN"/>
    <property type="match status" value="1"/>
</dbReference>
<evidence type="ECO:0000313" key="2">
    <source>
        <dbReference type="EMBL" id="MCU4739868.1"/>
    </source>
</evidence>
<dbReference type="RefSeq" id="WP_338001732.1">
    <property type="nucleotide sequence ID" value="NZ_JAOPKA010000001.1"/>
</dbReference>
<protein>
    <recommendedName>
        <fullName evidence="4">TAT (Twin-arginine translocation) pathway signal sequence</fullName>
    </recommendedName>
</protein>
<accession>A0AAP3E026</accession>
<sequence>MTDSTTRRRFTQLVGAGVAVGLAGCGDGGPGDPVDDGEEEDAEEEGGVNHPADPDEENRTGEDTADTIEDEVGDDDDDNGDTDEDADETS</sequence>
<dbReference type="AlphaFoldDB" id="A0AAP3E026"/>
<organism evidence="2 3">
    <name type="scientific">Natronoglomus mannanivorans</name>
    <dbReference type="NCBI Taxonomy" id="2979990"/>
    <lineage>
        <taxon>Archaea</taxon>
        <taxon>Methanobacteriati</taxon>
        <taxon>Methanobacteriota</taxon>
        <taxon>Stenosarchaea group</taxon>
        <taxon>Halobacteria</taxon>
        <taxon>Halobacteriales</taxon>
        <taxon>Natrialbaceae</taxon>
        <taxon>Natronoglomus</taxon>
    </lineage>
</organism>
<feature type="compositionally biased region" description="Acidic residues" evidence="1">
    <location>
        <begin position="33"/>
        <end position="46"/>
    </location>
</feature>
<comment type="caution">
    <text evidence="2">The sequence shown here is derived from an EMBL/GenBank/DDBJ whole genome shotgun (WGS) entry which is preliminary data.</text>
</comment>
<proteinExistence type="predicted"/>
<feature type="compositionally biased region" description="Acidic residues" evidence="1">
    <location>
        <begin position="63"/>
        <end position="90"/>
    </location>
</feature>
<dbReference type="Proteomes" id="UP001321018">
    <property type="component" value="Unassembled WGS sequence"/>
</dbReference>
<reference evidence="2" key="1">
    <citation type="submission" date="2022-09" db="EMBL/GenBank/DDBJ databases">
        <title>Enrichment on poylsaccharides allowed isolation of novel metabolic and taxonomic groups of Haloarchaea.</title>
        <authorList>
            <person name="Sorokin D.Y."/>
            <person name="Elcheninov A.G."/>
            <person name="Khizhniak T.V."/>
            <person name="Kolganova T.V."/>
            <person name="Kublanov I.V."/>
        </authorList>
    </citation>
    <scope>NUCLEOTIDE SEQUENCE</scope>
    <source>
        <strain evidence="2">AArc-xg1-1</strain>
    </source>
</reference>
<evidence type="ECO:0000256" key="1">
    <source>
        <dbReference type="SAM" id="MobiDB-lite"/>
    </source>
</evidence>
<evidence type="ECO:0000313" key="3">
    <source>
        <dbReference type="Proteomes" id="UP001321018"/>
    </source>
</evidence>
<gene>
    <name evidence="2" type="ORF">OB960_00435</name>
</gene>
<evidence type="ECO:0008006" key="4">
    <source>
        <dbReference type="Google" id="ProtNLM"/>
    </source>
</evidence>
<name>A0AAP3E026_9EURY</name>